<name>A0ABV4D970_9LACT</name>
<gene>
    <name evidence="1" type="primary">asp1</name>
    <name evidence="1" type="ORF">AALM99_05160</name>
</gene>
<dbReference type="NCBIfam" id="TIGR03713">
    <property type="entry name" value="acc_sec_asp1"/>
    <property type="match status" value="1"/>
</dbReference>
<proteinExistence type="predicted"/>
<dbReference type="Pfam" id="PF16993">
    <property type="entry name" value="Asp1"/>
    <property type="match status" value="1"/>
</dbReference>
<dbReference type="Proteomes" id="UP001565242">
    <property type="component" value="Unassembled WGS sequence"/>
</dbReference>
<accession>A0ABV4D970</accession>
<evidence type="ECO:0000313" key="1">
    <source>
        <dbReference type="EMBL" id="MEY8537829.1"/>
    </source>
</evidence>
<organism evidence="1 2">
    <name type="scientific">Lactococcus muris</name>
    <dbReference type="NCBI Taxonomy" id="2941330"/>
    <lineage>
        <taxon>Bacteria</taxon>
        <taxon>Bacillati</taxon>
        <taxon>Bacillota</taxon>
        <taxon>Bacilli</taxon>
        <taxon>Lactobacillales</taxon>
        <taxon>Streptococcaceae</taxon>
        <taxon>Lactococcus</taxon>
    </lineage>
</organism>
<keyword evidence="2" id="KW-1185">Reference proteome</keyword>
<comment type="caution">
    <text evidence="1">The sequence shown here is derived from an EMBL/GenBank/DDBJ whole genome shotgun (WGS) entry which is preliminary data.</text>
</comment>
<dbReference type="InterPro" id="IPR022372">
    <property type="entry name" value="Accessory_SS_Asp1"/>
</dbReference>
<sequence length="520" mass="61180">MYYFVPAWYGQGRIWYDTTSFWFRVFERMQFDDTVNHIKMFEQVQEPSQLLILNYSPQLRYYLHKQGLLTSSYWSFFDDIQNIKSMHTNPISFKDLDWPQGTAFHHSPFALVAMLEEAPLAYIHFAENGNLMQIDYQKEGHTDKTYVFDDRGFLSSLIYYDANGQVQYQDYLNPRGVWQVREVFGEQSKIIINPVSDHMFRQLTYDSWEALIIERLSLLRRQYFNDDDTLVIASHEQHNHLLLALFEKQTKVLSFFGERYNLASSTFLEVASAADLMVTDTKTTLSHLNRRLEEVGLTDKKVTQISPFDTRLRLGHSQLMKELIIYFYIDTISDDILRKYILPILDKMAVCESVQLRLITFRSDYDLKNLQSWVEQLINERYDRCLFYGEAEGFSENHVDEEVEELQRISFEYFSNENHIITALDSARLVIDLGEFPDLYTQIASISAGVPQINRVETDYVDHQKNGWVISSPQELHKALDYYFDGLTNWNKALVYAVSKMSDYTSGKILAQWQSLLEKE</sequence>
<dbReference type="RefSeq" id="WP_369918085.1">
    <property type="nucleotide sequence ID" value="NZ_JBCLSQ010000009.1"/>
</dbReference>
<evidence type="ECO:0000313" key="2">
    <source>
        <dbReference type="Proteomes" id="UP001565242"/>
    </source>
</evidence>
<reference evidence="1 2" key="1">
    <citation type="submission" date="2024-03" db="EMBL/GenBank/DDBJ databases">
        <title>Mouse gut bacterial collection (mGBC) of GemPharmatech.</title>
        <authorList>
            <person name="He Y."/>
            <person name="Dong L."/>
            <person name="Wu D."/>
            <person name="Gao X."/>
            <person name="Lin Z."/>
        </authorList>
    </citation>
    <scope>NUCLEOTIDE SEQUENCE [LARGE SCALE GENOMIC DNA]</scope>
    <source>
        <strain evidence="1 2">20-218</strain>
    </source>
</reference>
<protein>
    <submittedName>
        <fullName evidence="1">Accessory Sec system protein Asp1</fullName>
    </submittedName>
</protein>
<dbReference type="EMBL" id="JBCLSQ010000009">
    <property type="protein sequence ID" value="MEY8537829.1"/>
    <property type="molecule type" value="Genomic_DNA"/>
</dbReference>